<evidence type="ECO:0000313" key="1">
    <source>
        <dbReference type="Proteomes" id="UP000095286"/>
    </source>
</evidence>
<reference evidence="2" key="1">
    <citation type="submission" date="2016-11" db="UniProtKB">
        <authorList>
            <consortium name="WormBaseParasite"/>
        </authorList>
    </citation>
    <scope>IDENTIFICATION</scope>
    <source>
        <strain evidence="2">KR3021</strain>
    </source>
</reference>
<sequence length="141" mass="15973">MKHYISLLTKSRSAIKLSKIFNGKIKKKLHPKTLWDTYVIKKMLSSSLVVTPSKPDDNVLPGAKDELANYCNSVSTASPTLSRQTTSMRIWIEQGTEKAPTLSRQSSIRVLIDKDEFNIKPAFKDPTLISIIELEESYEMK</sequence>
<proteinExistence type="predicted"/>
<protein>
    <submittedName>
        <fullName evidence="2">Reverse transcriptase domain-containing protein</fullName>
    </submittedName>
</protein>
<accession>A0AC35UFQ5</accession>
<name>A0AC35UFQ5_9BILA</name>
<evidence type="ECO:0000313" key="2">
    <source>
        <dbReference type="WBParaSite" id="RSKR_0001100600.1"/>
    </source>
</evidence>
<organism evidence="1 2">
    <name type="scientific">Rhabditophanes sp. KR3021</name>
    <dbReference type="NCBI Taxonomy" id="114890"/>
    <lineage>
        <taxon>Eukaryota</taxon>
        <taxon>Metazoa</taxon>
        <taxon>Ecdysozoa</taxon>
        <taxon>Nematoda</taxon>
        <taxon>Chromadorea</taxon>
        <taxon>Rhabditida</taxon>
        <taxon>Tylenchina</taxon>
        <taxon>Panagrolaimomorpha</taxon>
        <taxon>Strongyloidoidea</taxon>
        <taxon>Alloionematidae</taxon>
        <taxon>Rhabditophanes</taxon>
    </lineage>
</organism>
<dbReference type="WBParaSite" id="RSKR_0001100600.1">
    <property type="protein sequence ID" value="RSKR_0001100600.1"/>
    <property type="gene ID" value="RSKR_0001100600"/>
</dbReference>
<dbReference type="Proteomes" id="UP000095286">
    <property type="component" value="Unplaced"/>
</dbReference>